<evidence type="ECO:0000313" key="10">
    <source>
        <dbReference type="EMBL" id="GII81462.1"/>
    </source>
</evidence>
<dbReference type="Pfam" id="PF00067">
    <property type="entry name" value="p450"/>
    <property type="match status" value="1"/>
</dbReference>
<keyword evidence="6 8" id="KW-0408">Iron</keyword>
<dbReference type="SUPFAM" id="SSF48264">
    <property type="entry name" value="Cytochrome P450"/>
    <property type="match status" value="1"/>
</dbReference>
<dbReference type="EMBL" id="BOOU01000098">
    <property type="protein sequence ID" value="GII81462.1"/>
    <property type="molecule type" value="Genomic_DNA"/>
</dbReference>
<dbReference type="Gene3D" id="1.10.630.10">
    <property type="entry name" value="Cytochrome P450"/>
    <property type="match status" value="1"/>
</dbReference>
<dbReference type="GO" id="GO:0020037">
    <property type="term" value="F:heme binding"/>
    <property type="evidence" value="ECO:0007669"/>
    <property type="project" value="InterPro"/>
</dbReference>
<keyword evidence="4 8" id="KW-0479">Metal-binding</keyword>
<evidence type="ECO:0000256" key="6">
    <source>
        <dbReference type="ARBA" id="ARBA00023004"/>
    </source>
</evidence>
<dbReference type="PANTHER" id="PTHR46696">
    <property type="entry name" value="P450, PUTATIVE (EUROFUNG)-RELATED"/>
    <property type="match status" value="1"/>
</dbReference>
<dbReference type="PANTHER" id="PTHR46696:SF5">
    <property type="entry name" value="CYTOCHROME P450 BJ-1"/>
    <property type="match status" value="1"/>
</dbReference>
<dbReference type="AlphaFoldDB" id="A0A919V424"/>
<dbReference type="GO" id="GO:0005506">
    <property type="term" value="F:iron ion binding"/>
    <property type="evidence" value="ECO:0007669"/>
    <property type="project" value="InterPro"/>
</dbReference>
<keyword evidence="11" id="KW-1185">Reference proteome</keyword>
<dbReference type="GO" id="GO:0016705">
    <property type="term" value="F:oxidoreductase activity, acting on paired donors, with incorporation or reduction of molecular oxygen"/>
    <property type="evidence" value="ECO:0007669"/>
    <property type="project" value="InterPro"/>
</dbReference>
<keyword evidence="5 8" id="KW-0560">Oxidoreductase</keyword>
<dbReference type="InterPro" id="IPR017972">
    <property type="entry name" value="Cyt_P450_CS"/>
</dbReference>
<dbReference type="PRINTS" id="PR00385">
    <property type="entry name" value="P450"/>
</dbReference>
<accession>A0A919V424</accession>
<keyword evidence="3 8" id="KW-0349">Heme</keyword>
<dbReference type="InterPro" id="IPR001128">
    <property type="entry name" value="Cyt_P450"/>
</dbReference>
<dbReference type="GO" id="GO:0004497">
    <property type="term" value="F:monooxygenase activity"/>
    <property type="evidence" value="ECO:0007669"/>
    <property type="project" value="UniProtKB-KW"/>
</dbReference>
<gene>
    <name evidence="10" type="ORF">Sru01_64440</name>
</gene>
<evidence type="ECO:0000256" key="5">
    <source>
        <dbReference type="ARBA" id="ARBA00023002"/>
    </source>
</evidence>
<feature type="region of interest" description="Disordered" evidence="9">
    <location>
        <begin position="60"/>
        <end position="91"/>
    </location>
</feature>
<evidence type="ECO:0000256" key="8">
    <source>
        <dbReference type="RuleBase" id="RU000461"/>
    </source>
</evidence>
<evidence type="ECO:0000256" key="9">
    <source>
        <dbReference type="SAM" id="MobiDB-lite"/>
    </source>
</evidence>
<evidence type="ECO:0000256" key="7">
    <source>
        <dbReference type="ARBA" id="ARBA00023033"/>
    </source>
</evidence>
<sequence>MSDLPQLPLARRDRLDVSTEYRELRRRTPIARVRTRAGDEAWLVSGYEDVRRVLADRRFGRSHPDPANAPRISNSVLIGGPMGDHATERERDERMRRLLVPAFSPRRMKALGGHVQDLVDGLLDRIAGMGPPVDLHEHLSFPLPVLVICELLGVPYADRDRFRALADRMADLTDPLSAAAARTDLGVYIHGLVVAKRRRPADDVLSDLATMDADDEEIASLGAGLLFAGHETTMTRIDHGVVILLSDLGRRDALARDPESAAGVVEEVLRVAAPSDHGLIRYAREDVPLGEVTIRAGEAVVVLTEAANRDETVFSAPDDFEPGRAGAERHVAFGYGPHFCIGAHLARLELRTVFATLFRRFPTMELARPVADLQMRSGMLTGGFAELPVTW</sequence>
<comment type="similarity">
    <text evidence="2 8">Belongs to the cytochrome P450 family.</text>
</comment>
<keyword evidence="7 8" id="KW-0503">Monooxygenase</keyword>
<evidence type="ECO:0000256" key="3">
    <source>
        <dbReference type="ARBA" id="ARBA00022617"/>
    </source>
</evidence>
<dbReference type="FunFam" id="1.10.630.10:FF:000018">
    <property type="entry name" value="Cytochrome P450 monooxygenase"/>
    <property type="match status" value="1"/>
</dbReference>
<name>A0A919V424_9ACTN</name>
<dbReference type="RefSeq" id="WP_203993757.1">
    <property type="nucleotide sequence ID" value="NZ_BOOU01000098.1"/>
</dbReference>
<comment type="caution">
    <text evidence="10">The sequence shown here is derived from an EMBL/GenBank/DDBJ whole genome shotgun (WGS) entry which is preliminary data.</text>
</comment>
<dbReference type="InterPro" id="IPR036396">
    <property type="entry name" value="Cyt_P450_sf"/>
</dbReference>
<evidence type="ECO:0000313" key="11">
    <source>
        <dbReference type="Proteomes" id="UP000655287"/>
    </source>
</evidence>
<reference evidence="10" key="1">
    <citation type="submission" date="2021-01" db="EMBL/GenBank/DDBJ databases">
        <title>Whole genome shotgun sequence of Sphaerisporangium rufum NBRC 109079.</title>
        <authorList>
            <person name="Komaki H."/>
            <person name="Tamura T."/>
        </authorList>
    </citation>
    <scope>NUCLEOTIDE SEQUENCE</scope>
    <source>
        <strain evidence="10">NBRC 109079</strain>
    </source>
</reference>
<dbReference type="PRINTS" id="PR00359">
    <property type="entry name" value="BP450"/>
</dbReference>
<organism evidence="10 11">
    <name type="scientific">Sphaerisporangium rufum</name>
    <dbReference type="NCBI Taxonomy" id="1381558"/>
    <lineage>
        <taxon>Bacteria</taxon>
        <taxon>Bacillati</taxon>
        <taxon>Actinomycetota</taxon>
        <taxon>Actinomycetes</taxon>
        <taxon>Streptosporangiales</taxon>
        <taxon>Streptosporangiaceae</taxon>
        <taxon>Sphaerisporangium</taxon>
    </lineage>
</organism>
<evidence type="ECO:0000256" key="2">
    <source>
        <dbReference type="ARBA" id="ARBA00010617"/>
    </source>
</evidence>
<protein>
    <submittedName>
        <fullName evidence="10">Cytochrome P450</fullName>
    </submittedName>
</protein>
<dbReference type="InterPro" id="IPR002397">
    <property type="entry name" value="Cyt_P450_B"/>
</dbReference>
<evidence type="ECO:0000256" key="4">
    <source>
        <dbReference type="ARBA" id="ARBA00022723"/>
    </source>
</evidence>
<dbReference type="CDD" id="cd11031">
    <property type="entry name" value="Cyp158A-like"/>
    <property type="match status" value="1"/>
</dbReference>
<proteinExistence type="inferred from homology"/>
<comment type="cofactor">
    <cofactor evidence="1">
        <name>heme</name>
        <dbReference type="ChEBI" id="CHEBI:30413"/>
    </cofactor>
</comment>
<dbReference type="PROSITE" id="PS00086">
    <property type="entry name" value="CYTOCHROME_P450"/>
    <property type="match status" value="1"/>
</dbReference>
<evidence type="ECO:0000256" key="1">
    <source>
        <dbReference type="ARBA" id="ARBA00001971"/>
    </source>
</evidence>
<dbReference type="Proteomes" id="UP000655287">
    <property type="component" value="Unassembled WGS sequence"/>
</dbReference>